<organism evidence="1 2">
    <name type="scientific">Bugula neritina</name>
    <name type="common">Brown bryozoan</name>
    <name type="synonym">Sertularia neritina</name>
    <dbReference type="NCBI Taxonomy" id="10212"/>
    <lineage>
        <taxon>Eukaryota</taxon>
        <taxon>Metazoa</taxon>
        <taxon>Spiralia</taxon>
        <taxon>Lophotrochozoa</taxon>
        <taxon>Bryozoa</taxon>
        <taxon>Gymnolaemata</taxon>
        <taxon>Cheilostomatida</taxon>
        <taxon>Flustrina</taxon>
        <taxon>Buguloidea</taxon>
        <taxon>Bugulidae</taxon>
        <taxon>Bugula</taxon>
    </lineage>
</organism>
<accession>A0A7J7JAX0</accession>
<comment type="caution">
    <text evidence="1">The sequence shown here is derived from an EMBL/GenBank/DDBJ whole genome shotgun (WGS) entry which is preliminary data.</text>
</comment>
<dbReference type="EMBL" id="VXIV02002721">
    <property type="protein sequence ID" value="KAF6023402.1"/>
    <property type="molecule type" value="Genomic_DNA"/>
</dbReference>
<protein>
    <submittedName>
        <fullName evidence="1">Uncharacterized protein</fullName>
    </submittedName>
</protein>
<reference evidence="1" key="1">
    <citation type="submission" date="2020-06" db="EMBL/GenBank/DDBJ databases">
        <title>Draft genome of Bugula neritina, a colonial animal packing powerful symbionts and potential medicines.</title>
        <authorList>
            <person name="Rayko M."/>
        </authorList>
    </citation>
    <scope>NUCLEOTIDE SEQUENCE [LARGE SCALE GENOMIC DNA]</scope>
    <source>
        <strain evidence="1">Kwan_BN1</strain>
    </source>
</reference>
<gene>
    <name evidence="1" type="ORF">EB796_018290</name>
</gene>
<sequence length="222" mass="26275">MRRLRSVQTCVTGETSYAARNKMLPYKSPVPRTKLTRTLLTDNVNDERKLQVYLERLLRDRRKQSAKMRQQLTAFENHQDAKKRLWSRTDELQLSRLNLPQIQLGKTTLKSVALEEIYRKPKNLKTAEFTVPLLPVMVGEDMQKIVEYNKQIFITRLPTVERLTTRQMRRYNGYKGSRLLEDKKALQDKRFKRLSDALSERKSATKIKSSKPFFMTRSLTYM</sequence>
<evidence type="ECO:0000313" key="2">
    <source>
        <dbReference type="Proteomes" id="UP000593567"/>
    </source>
</evidence>
<name>A0A7J7JAX0_BUGNE</name>
<keyword evidence="2" id="KW-1185">Reference proteome</keyword>
<dbReference type="OrthoDB" id="6122799at2759"/>
<dbReference type="Proteomes" id="UP000593567">
    <property type="component" value="Unassembled WGS sequence"/>
</dbReference>
<evidence type="ECO:0000313" key="1">
    <source>
        <dbReference type="EMBL" id="KAF6023402.1"/>
    </source>
</evidence>
<dbReference type="AlphaFoldDB" id="A0A7J7JAX0"/>
<proteinExistence type="predicted"/>